<evidence type="ECO:0000259" key="5">
    <source>
        <dbReference type="SMART" id="SM01043"/>
    </source>
</evidence>
<dbReference type="Proteomes" id="UP000637628">
    <property type="component" value="Unassembled WGS sequence"/>
</dbReference>
<dbReference type="InterPro" id="IPR005158">
    <property type="entry name" value="BTAD"/>
</dbReference>
<dbReference type="CDD" id="cd00118">
    <property type="entry name" value="LysM"/>
    <property type="match status" value="1"/>
</dbReference>
<feature type="compositionally biased region" description="Low complexity" evidence="3">
    <location>
        <begin position="265"/>
        <end position="303"/>
    </location>
</feature>
<dbReference type="PANTHER" id="PTHR35807:SF1">
    <property type="entry name" value="TRANSCRIPTIONAL REGULATOR REDD"/>
    <property type="match status" value="1"/>
</dbReference>
<feature type="compositionally biased region" description="Low complexity" evidence="3">
    <location>
        <begin position="764"/>
        <end position="776"/>
    </location>
</feature>
<proteinExistence type="predicted"/>
<feature type="region of interest" description="Disordered" evidence="3">
    <location>
        <begin position="135"/>
        <end position="155"/>
    </location>
</feature>
<evidence type="ECO:0000256" key="4">
    <source>
        <dbReference type="SAM" id="Phobius"/>
    </source>
</evidence>
<feature type="compositionally biased region" description="Pro residues" evidence="3">
    <location>
        <begin position="663"/>
        <end position="675"/>
    </location>
</feature>
<dbReference type="EMBL" id="BOML01000038">
    <property type="protein sequence ID" value="GIE03430.1"/>
    <property type="molecule type" value="Genomic_DNA"/>
</dbReference>
<gene>
    <name evidence="6" type="ORF">Adu01nite_47800</name>
</gene>
<dbReference type="Gene3D" id="3.10.350.10">
    <property type="entry name" value="LysM domain"/>
    <property type="match status" value="1"/>
</dbReference>
<dbReference type="Pfam" id="PF03704">
    <property type="entry name" value="BTAD"/>
    <property type="match status" value="1"/>
</dbReference>
<dbReference type="InterPro" id="IPR011990">
    <property type="entry name" value="TPR-like_helical_dom_sf"/>
</dbReference>
<evidence type="ECO:0000256" key="3">
    <source>
        <dbReference type="SAM" id="MobiDB-lite"/>
    </source>
</evidence>
<comment type="caution">
    <text evidence="6">The sequence shown here is derived from an EMBL/GenBank/DDBJ whole genome shotgun (WGS) entry which is preliminary data.</text>
</comment>
<name>A0ABQ3Z0X1_9ACTN</name>
<keyword evidence="4" id="KW-0472">Membrane</keyword>
<evidence type="ECO:0000256" key="1">
    <source>
        <dbReference type="ARBA" id="ARBA00023015"/>
    </source>
</evidence>
<dbReference type="SUPFAM" id="SSF48452">
    <property type="entry name" value="TPR-like"/>
    <property type="match status" value="1"/>
</dbReference>
<protein>
    <recommendedName>
        <fullName evidence="5">Bacterial transcriptional activator domain-containing protein</fullName>
    </recommendedName>
</protein>
<feature type="domain" description="Bacterial transcriptional activator" evidence="5">
    <location>
        <begin position="930"/>
        <end position="1068"/>
    </location>
</feature>
<feature type="region of interest" description="Disordered" evidence="3">
    <location>
        <begin position="412"/>
        <end position="441"/>
    </location>
</feature>
<accession>A0ABQ3Z0X1</accession>
<feature type="region of interest" description="Disordered" evidence="3">
    <location>
        <begin position="761"/>
        <end position="782"/>
    </location>
</feature>
<dbReference type="PANTHER" id="PTHR35807">
    <property type="entry name" value="TRANSCRIPTIONAL REGULATOR REDD-RELATED"/>
    <property type="match status" value="1"/>
</dbReference>
<dbReference type="SMART" id="SM01043">
    <property type="entry name" value="BTAD"/>
    <property type="match status" value="1"/>
</dbReference>
<feature type="region of interest" description="Disordered" evidence="3">
    <location>
        <begin position="222"/>
        <end position="351"/>
    </location>
</feature>
<dbReference type="InterPro" id="IPR018392">
    <property type="entry name" value="LysM"/>
</dbReference>
<dbReference type="InterPro" id="IPR051677">
    <property type="entry name" value="AfsR-DnrI-RedD_regulator"/>
</dbReference>
<dbReference type="Gene3D" id="1.10.10.10">
    <property type="entry name" value="Winged helix-like DNA-binding domain superfamily/Winged helix DNA-binding domain"/>
    <property type="match status" value="1"/>
</dbReference>
<evidence type="ECO:0000313" key="6">
    <source>
        <dbReference type="EMBL" id="GIE03430.1"/>
    </source>
</evidence>
<feature type="region of interest" description="Disordered" evidence="3">
    <location>
        <begin position="659"/>
        <end position="692"/>
    </location>
</feature>
<evidence type="ECO:0000256" key="2">
    <source>
        <dbReference type="ARBA" id="ARBA00023163"/>
    </source>
</evidence>
<dbReference type="Gene3D" id="1.25.40.10">
    <property type="entry name" value="Tetratricopeptide repeat domain"/>
    <property type="match status" value="1"/>
</dbReference>
<organism evidence="6 7">
    <name type="scientific">Paractinoplanes durhamensis</name>
    <dbReference type="NCBI Taxonomy" id="113563"/>
    <lineage>
        <taxon>Bacteria</taxon>
        <taxon>Bacillati</taxon>
        <taxon>Actinomycetota</taxon>
        <taxon>Actinomycetes</taxon>
        <taxon>Micromonosporales</taxon>
        <taxon>Micromonosporaceae</taxon>
        <taxon>Paractinoplanes</taxon>
    </lineage>
</organism>
<keyword evidence="4" id="KW-1133">Transmembrane helix</keyword>
<dbReference type="InterPro" id="IPR036779">
    <property type="entry name" value="LysM_dom_sf"/>
</dbReference>
<sequence length="1088" mass="113676">MIRMIAAVRATVTAVALLAATPLLLVAVGGSPLPHRLPSAAQVQTWLQDPIRPQYMPATARSFAWLVWALTALLVLLVVWVRIRRWRWARLVAYLPGPVQGLAATVLGAAAATTAAGVLPAHAAAAVGIDTADPQHQHTANADPAGRPSPAGDGVHRVRRVAPTVTVRAGDTLWDIAADRLGDPRRWTQIYRINYGRFPADRMHGGDHIECGWVLTLPADAVTAPSPGQHPPEDPAPRNPPTTADPHQPPTAPATADPTHPPVTPSSAGAPATSTPAEPPTTTTSGATETSTTAHTPTSATPGPDQPTADGHDGVLETSAPDSPPGPTSVSPGEVAGPQPQAEHSRAAPTGVSLTGGSWLDLGLAAAVTAAVALVWAHRRRRYTPRPLSPDLRLSDPGLTPMPAVVTEIRRRLHDRPEPTATTATQAGENEATTEPSLEGDPQCEAELEARPVVPALTNPAAAAWPSSGLGLTGPGAEAAARGFLAAALADNDPQAPPGHVVLPSSTAATLLGAAAVTLPKTSRLIVTDDLAAALALLERHVLQRSRLVYDHEVDTVAAMRVADPHEEPTPPILLLADAAGSHERARIAALLAQGQRLDIHGVLLGVWPAGDTIVVDSDGHTTSADNGRHGQQLVDVGRLAVITPTETVAVITTLAEAHTGMPQPPPPVEPPPHQTGPDPATAAPDAPEPVLPPDDAGRVLAALAELGAVTAATIAAHLDMPYPTATAKLVGCEHDGHAETLRADTGQTLWQLTAPGMAALGSPAAAPETDAPGAAESETGQSAPVAAISEGTVGLCHAEIDEALHCSDPETTFTSENPPVPADPGGARAAGHVEVTVLGEARIVATNPDRLPRKKALELLVYLAVHDGSATAEAILDDLLPDAPASKAPERLYTYVSDLRGVMRRIGGPATYLTHPHRRYALNPDAVGIDLWRMRAAIREADQADGPRQRIDALRRAVEFYRGTLADGADYEWVEPYREAIRQQALDAYLALVDALTGDPAAQVHVLDAAIAHSPYSEHLYQQAMRARAALGHLDTIRTLRRTLEQALAEIDAEPGDDTIALADQLIADQQHPRRPSALNQSGKGIR</sequence>
<evidence type="ECO:0000313" key="7">
    <source>
        <dbReference type="Proteomes" id="UP000637628"/>
    </source>
</evidence>
<keyword evidence="1" id="KW-0805">Transcription regulation</keyword>
<keyword evidence="4" id="KW-0812">Transmembrane</keyword>
<keyword evidence="2" id="KW-0804">Transcription</keyword>
<dbReference type="InterPro" id="IPR036388">
    <property type="entry name" value="WH-like_DNA-bd_sf"/>
</dbReference>
<keyword evidence="7" id="KW-1185">Reference proteome</keyword>
<reference evidence="6 7" key="1">
    <citation type="submission" date="2021-01" db="EMBL/GenBank/DDBJ databases">
        <title>Whole genome shotgun sequence of Actinoplanes durhamensis NBRC 14914.</title>
        <authorList>
            <person name="Komaki H."/>
            <person name="Tamura T."/>
        </authorList>
    </citation>
    <scope>NUCLEOTIDE SEQUENCE [LARGE SCALE GENOMIC DNA]</scope>
    <source>
        <strain evidence="6 7">NBRC 14914</strain>
    </source>
</reference>
<feature type="transmembrane region" description="Helical" evidence="4">
    <location>
        <begin position="63"/>
        <end position="81"/>
    </location>
</feature>
<feature type="compositionally biased region" description="Polar residues" evidence="3">
    <location>
        <begin position="420"/>
        <end position="436"/>
    </location>
</feature>